<dbReference type="UniPathway" id="UPA00659"/>
<dbReference type="Pfam" id="PF00725">
    <property type="entry name" value="3HCDH"/>
    <property type="match status" value="1"/>
</dbReference>
<comment type="caution">
    <text evidence="17">The sequence shown here is derived from an EMBL/GenBank/DDBJ whole genome shotgun (WGS) entry which is preliminary data.</text>
</comment>
<dbReference type="InterPro" id="IPR006176">
    <property type="entry name" value="3-OHacyl-CoA_DH_NAD-bd"/>
</dbReference>
<comment type="catalytic activity">
    <reaction evidence="13">
        <text>a (3S)-3-hydroxyacyl-CoA + NAD(+) = a 3-oxoacyl-CoA + NADH + H(+)</text>
        <dbReference type="Rhea" id="RHEA:22432"/>
        <dbReference type="ChEBI" id="CHEBI:15378"/>
        <dbReference type="ChEBI" id="CHEBI:57318"/>
        <dbReference type="ChEBI" id="CHEBI:57540"/>
        <dbReference type="ChEBI" id="CHEBI:57945"/>
        <dbReference type="ChEBI" id="CHEBI:90726"/>
        <dbReference type="EC" id="1.1.1.35"/>
    </reaction>
</comment>
<dbReference type="InterPro" id="IPR008927">
    <property type="entry name" value="6-PGluconate_DH-like_C_sf"/>
</dbReference>
<evidence type="ECO:0000256" key="7">
    <source>
        <dbReference type="ARBA" id="ARBA00023027"/>
    </source>
</evidence>
<organism evidence="17 18">
    <name type="scientific">Thauera phenylacetica B4P</name>
    <dbReference type="NCBI Taxonomy" id="1234382"/>
    <lineage>
        <taxon>Bacteria</taxon>
        <taxon>Pseudomonadati</taxon>
        <taxon>Pseudomonadota</taxon>
        <taxon>Betaproteobacteria</taxon>
        <taxon>Rhodocyclales</taxon>
        <taxon>Zoogloeaceae</taxon>
        <taxon>Thauera</taxon>
    </lineage>
</organism>
<dbReference type="AlphaFoldDB" id="N6ZZA5"/>
<keyword evidence="8" id="KW-0443">Lipid metabolism</keyword>
<dbReference type="EMBL" id="AMXF01000047">
    <property type="protein sequence ID" value="ENO97464.1"/>
    <property type="molecule type" value="Genomic_DNA"/>
</dbReference>
<dbReference type="FunFam" id="1.10.1040.50:FF:000006">
    <property type="entry name" value="Peroxisomal bifunctional enzyme"/>
    <property type="match status" value="1"/>
</dbReference>
<gene>
    <name evidence="17" type="ORF">C667_08810</name>
</gene>
<evidence type="ECO:0000256" key="1">
    <source>
        <dbReference type="ARBA" id="ARBA00004275"/>
    </source>
</evidence>
<name>N6ZZA5_9RHOO</name>
<reference evidence="17 18" key="1">
    <citation type="submission" date="2012-09" db="EMBL/GenBank/DDBJ databases">
        <title>Draft Genome Sequences of 6 Strains from Genus Thauera.</title>
        <authorList>
            <person name="Liu B."/>
            <person name="Shapleigh J.P."/>
            <person name="Frostegard A.H."/>
        </authorList>
    </citation>
    <scope>NUCLEOTIDE SEQUENCE [LARGE SCALE GENOMIC DNA]</scope>
    <source>
        <strain evidence="17 18">B4P</strain>
    </source>
</reference>
<keyword evidence="10" id="KW-0413">Isomerase</keyword>
<dbReference type="Pfam" id="PF00378">
    <property type="entry name" value="ECH_1"/>
    <property type="match status" value="1"/>
</dbReference>
<dbReference type="GO" id="GO:0016853">
    <property type="term" value="F:isomerase activity"/>
    <property type="evidence" value="ECO:0007669"/>
    <property type="project" value="UniProtKB-KW"/>
</dbReference>
<dbReference type="SUPFAM" id="SSF51735">
    <property type="entry name" value="NAD(P)-binding Rossmann-fold domains"/>
    <property type="match status" value="1"/>
</dbReference>
<dbReference type="InterPro" id="IPR001753">
    <property type="entry name" value="Enoyl-CoA_hydra/iso"/>
</dbReference>
<evidence type="ECO:0000256" key="2">
    <source>
        <dbReference type="ARBA" id="ARBA00005005"/>
    </source>
</evidence>
<dbReference type="PROSITE" id="PS00166">
    <property type="entry name" value="ENOYL_COA_HYDRATASE"/>
    <property type="match status" value="1"/>
</dbReference>
<evidence type="ECO:0000256" key="3">
    <source>
        <dbReference type="ARBA" id="ARBA00008750"/>
    </source>
</evidence>
<evidence type="ECO:0000313" key="18">
    <source>
        <dbReference type="Proteomes" id="UP000013047"/>
    </source>
</evidence>
<evidence type="ECO:0000256" key="5">
    <source>
        <dbReference type="ARBA" id="ARBA00022963"/>
    </source>
</evidence>
<dbReference type="GO" id="GO:0070403">
    <property type="term" value="F:NAD+ binding"/>
    <property type="evidence" value="ECO:0007669"/>
    <property type="project" value="InterPro"/>
</dbReference>
<dbReference type="InterPro" id="IPR029045">
    <property type="entry name" value="ClpP/crotonase-like_dom_sf"/>
</dbReference>
<feature type="domain" description="3-hydroxyacyl-CoA dehydrogenase C-terminal" evidence="15">
    <location>
        <begin position="471"/>
        <end position="564"/>
    </location>
</feature>
<dbReference type="Gene3D" id="3.40.50.720">
    <property type="entry name" value="NAD(P)-binding Rossmann-like Domain"/>
    <property type="match status" value="1"/>
</dbReference>
<dbReference type="SUPFAM" id="SSF48179">
    <property type="entry name" value="6-phosphogluconate dehydrogenase C-terminal domain-like"/>
    <property type="match status" value="2"/>
</dbReference>
<keyword evidence="18" id="KW-1185">Reference proteome</keyword>
<keyword evidence="7" id="KW-0520">NAD</keyword>
<dbReference type="GO" id="GO:0004300">
    <property type="term" value="F:enoyl-CoA hydratase activity"/>
    <property type="evidence" value="ECO:0007669"/>
    <property type="project" value="UniProtKB-ARBA"/>
</dbReference>
<sequence>MNGYVHFDADGDIAVIRIDNPPVNAGSIEVRSGILRSIERVAADPALKAAILIGVGKTFIAGSDLREFGQPLASPQLPDVIAAIEGCPKPVVAALHGAALGGGYELALGCDARVAAAGTLVGLPEVTLGIIPGAGGTQRLPRLVGQVAAIDLICSGKRVEAAEAKALGMIDAVAEGDLRAFAVAFARRLKGEKRPIRNLCVREEDAAAVYAAETAALEAGRKLPQVRDAIEAVRTATIRPFDEALATEREAFQRLRIGRAAFALRHQFFAERDSAKLPEIQDIPARAVERVAVIGAGTMGAGIALASLAAGYAVTLLEESSDALERGLQRIGDHYARRTAAGKMTADEAGRQQARLTASTDEGKLADVQLVIEAVFEDLAVKQALFRRIERIVPAHVVLASNTSYLDLDAIAEATRRPHNVIGLHFFSPANVMRLLEVVRGAYTAPDVLATGFAVGKRLGKLPILTGNAFGFIGNRIYAAYRKQCEFMLEEGALPQEIDAAVEAFGFAMGPFAVADLSGLDIAWRMRQAGTAARDPEERYVAVPDRLCEMNRLGRKTGAGYYSYPEQGKRGRPDPVVARLIAEESAAKGIVRRPFTPEQIVRRVLLTMANEAALLLAEGVTTRLTDVDLVMVNGFGFPKWEGGPAFWACCELASDPASLEADLDAIAIVSGTGFVRGELALLRRMMPEGRVPAKQG</sequence>
<comment type="subcellular location">
    <subcellularLocation>
        <location evidence="1">Peroxisome</location>
    </subcellularLocation>
</comment>
<dbReference type="GO" id="GO:0003857">
    <property type="term" value="F:(3S)-3-hydroxyacyl-CoA dehydrogenase (NAD+) activity"/>
    <property type="evidence" value="ECO:0007669"/>
    <property type="project" value="UniProtKB-EC"/>
</dbReference>
<evidence type="ECO:0000256" key="14">
    <source>
        <dbReference type="RuleBase" id="RU003707"/>
    </source>
</evidence>
<dbReference type="PANTHER" id="PTHR23309:SF51">
    <property type="entry name" value="3-HYDROXYACYL-COA DEHYDROGENASE-RELATED"/>
    <property type="match status" value="1"/>
</dbReference>
<dbReference type="Gene3D" id="1.10.1040.50">
    <property type="match status" value="1"/>
</dbReference>
<dbReference type="InterPro" id="IPR036291">
    <property type="entry name" value="NAD(P)-bd_dom_sf"/>
</dbReference>
<keyword evidence="11" id="KW-0456">Lyase</keyword>
<protein>
    <submittedName>
        <fullName evidence="17">3-hydroxyacyl-CoA dehydrogenase</fullName>
    </submittedName>
</protein>
<dbReference type="InterPro" id="IPR006108">
    <property type="entry name" value="3HC_DH_C"/>
</dbReference>
<comment type="similarity">
    <text evidence="14">Belongs to the enoyl-CoA hydratase/isomerase family.</text>
</comment>
<evidence type="ECO:0000256" key="4">
    <source>
        <dbReference type="ARBA" id="ARBA00022832"/>
    </source>
</evidence>
<evidence type="ECO:0000259" key="15">
    <source>
        <dbReference type="Pfam" id="PF00725"/>
    </source>
</evidence>
<comment type="similarity">
    <text evidence="3">In the N-terminal section; belongs to the enoyl-CoA hydratase/isomerase family.</text>
</comment>
<dbReference type="Proteomes" id="UP000013047">
    <property type="component" value="Unassembled WGS sequence"/>
</dbReference>
<comment type="pathway">
    <text evidence="2">Lipid metabolism; fatty acid beta-oxidation.</text>
</comment>
<evidence type="ECO:0000256" key="9">
    <source>
        <dbReference type="ARBA" id="ARBA00023140"/>
    </source>
</evidence>
<dbReference type="PANTHER" id="PTHR23309">
    <property type="entry name" value="3-HYDROXYACYL-COA DEHYROGENASE"/>
    <property type="match status" value="1"/>
</dbReference>
<keyword evidence="9" id="KW-0576">Peroxisome</keyword>
<dbReference type="Gene3D" id="3.90.226.10">
    <property type="entry name" value="2-enoyl-CoA Hydratase, Chain A, domain 1"/>
    <property type="match status" value="1"/>
</dbReference>
<accession>N6ZZA5</accession>
<dbReference type="OrthoDB" id="5287258at2"/>
<dbReference type="CDD" id="cd06558">
    <property type="entry name" value="crotonase-like"/>
    <property type="match status" value="1"/>
</dbReference>
<evidence type="ECO:0000256" key="6">
    <source>
        <dbReference type="ARBA" id="ARBA00023002"/>
    </source>
</evidence>
<evidence type="ECO:0000259" key="16">
    <source>
        <dbReference type="Pfam" id="PF02737"/>
    </source>
</evidence>
<dbReference type="RefSeq" id="WP_004360938.1">
    <property type="nucleotide sequence ID" value="NZ_AMXF01000047.1"/>
</dbReference>
<proteinExistence type="inferred from homology"/>
<evidence type="ECO:0000256" key="8">
    <source>
        <dbReference type="ARBA" id="ARBA00023098"/>
    </source>
</evidence>
<dbReference type="Pfam" id="PF02737">
    <property type="entry name" value="3HCDH_N"/>
    <property type="match status" value="1"/>
</dbReference>
<evidence type="ECO:0000256" key="10">
    <source>
        <dbReference type="ARBA" id="ARBA00023235"/>
    </source>
</evidence>
<dbReference type="InterPro" id="IPR018376">
    <property type="entry name" value="Enoyl-CoA_hyd/isom_CS"/>
</dbReference>
<evidence type="ECO:0000256" key="12">
    <source>
        <dbReference type="ARBA" id="ARBA00023268"/>
    </source>
</evidence>
<dbReference type="SUPFAM" id="SSF52096">
    <property type="entry name" value="ClpP/crotonase"/>
    <property type="match status" value="1"/>
</dbReference>
<dbReference type="FunFam" id="3.40.50.720:FF:000009">
    <property type="entry name" value="Fatty oxidation complex, alpha subunit"/>
    <property type="match status" value="1"/>
</dbReference>
<keyword evidence="12" id="KW-0511">Multifunctional enzyme</keyword>
<evidence type="ECO:0000313" key="17">
    <source>
        <dbReference type="EMBL" id="ENO97464.1"/>
    </source>
</evidence>
<keyword evidence="5" id="KW-0442">Lipid degradation</keyword>
<feature type="domain" description="3-hydroxyacyl-CoA dehydrogenase NAD binding" evidence="16">
    <location>
        <begin position="291"/>
        <end position="466"/>
    </location>
</feature>
<evidence type="ECO:0000256" key="11">
    <source>
        <dbReference type="ARBA" id="ARBA00023239"/>
    </source>
</evidence>
<dbReference type="GO" id="GO:0006635">
    <property type="term" value="P:fatty acid beta-oxidation"/>
    <property type="evidence" value="ECO:0007669"/>
    <property type="project" value="UniProtKB-UniPathway"/>
</dbReference>
<evidence type="ECO:0000256" key="13">
    <source>
        <dbReference type="ARBA" id="ARBA00049556"/>
    </source>
</evidence>
<keyword evidence="6" id="KW-0560">Oxidoreductase</keyword>
<keyword evidence="4" id="KW-0276">Fatty acid metabolism</keyword>